<sequence length="824" mass="91745">MAEHPTTSWQAMQDGNVFYRQQRLYTLDGKLPSLGDSIVAGCRNGGPLALMRDTRKIISISPAVPMLAKSQIQVFSPSGEGLLLLSWEQAKVICFGWTGDERLVILNEEGVYRLYDLQGDYVQFSLGTDAGEVGITDARIHDDGLVALTGSLQLLEVKGWEGRKPLILANPSLSEPPTVWTLIPPDLTISRHVEVLLSVGASVLSVDNLEAVDQRLSRGPFTHMAPSPNGKSLALLTMSGMLWVVLTDFQRSLADFDSTSVGAVGPVRQVEWCGNDAILITWDALVLLVGPRGDTLKYLYVGPTFAVTEVDGVRVIAADACDFIQKVPASSLSVFRPGSTSPSAILFDAWENFNNRSPKADENIRSIKPDLAAAVDEVIDAAGQEWEPAWQRRLLNAANFGKSFLDLYNSNDFVNMGKTLKVLNAVRQLEVGIPITHFQYNYLSPSHLISRLTSRNLHLLALHISSFLSLSPDDVLKHWASAKIMKSRPVVSGSGKDADMIGDEEVSRAIVEKFEKLGGSSVSYAEIAKKAWEVGRTRLATMLLDHESRASDQVPLLLVMKEDRLALQKAVDSGDTDLVYHVLLQLYNRLPLGSFFRLIEDGGSSLASASRLLQVYAREQNPEMLRDFYYSDDRRVESAVLSLEEARRMKASLEPLMCISVNRRPLQDPAAKMMDEYSRLLAFQQTLEKETTDKIEFFGLSVDETIKKCLLNWHRFWYLKLHALTASRDFEGLEAFSKSKRSPIGYEAFVRHLVEKGHPREAVNYVSRCDAPKRIDLYIECGEWVMAGKECKDRGDRARLDTLRSTCPNTLIARELDQIASTMK</sequence>
<protein>
    <submittedName>
        <fullName evidence="1">Vacuolar assembling/sorting protein VPS16</fullName>
    </submittedName>
</protein>
<keyword evidence="2" id="KW-1185">Reference proteome</keyword>
<organism evidence="1 2">
    <name type="scientific">Russula earlei</name>
    <dbReference type="NCBI Taxonomy" id="71964"/>
    <lineage>
        <taxon>Eukaryota</taxon>
        <taxon>Fungi</taxon>
        <taxon>Dikarya</taxon>
        <taxon>Basidiomycota</taxon>
        <taxon>Agaricomycotina</taxon>
        <taxon>Agaricomycetes</taxon>
        <taxon>Russulales</taxon>
        <taxon>Russulaceae</taxon>
        <taxon>Russula</taxon>
    </lineage>
</organism>
<proteinExistence type="predicted"/>
<reference evidence="1" key="1">
    <citation type="submission" date="2021-03" db="EMBL/GenBank/DDBJ databases">
        <title>Evolutionary priming and transition to the ectomycorrhizal habit in an iconic lineage of mushroom-forming fungi: is preadaptation a requirement?</title>
        <authorList>
            <consortium name="DOE Joint Genome Institute"/>
            <person name="Looney B.P."/>
            <person name="Miyauchi S."/>
            <person name="Morin E."/>
            <person name="Drula E."/>
            <person name="Courty P.E."/>
            <person name="Chicoki N."/>
            <person name="Fauchery L."/>
            <person name="Kohler A."/>
            <person name="Kuo A."/>
            <person name="LaButti K."/>
            <person name="Pangilinan J."/>
            <person name="Lipzen A."/>
            <person name="Riley R."/>
            <person name="Andreopoulos W."/>
            <person name="He G."/>
            <person name="Johnson J."/>
            <person name="Barry K.W."/>
            <person name="Grigoriev I.V."/>
            <person name="Nagy L."/>
            <person name="Hibbett D."/>
            <person name="Henrissat B."/>
            <person name="Matheny P.B."/>
            <person name="Labbe J."/>
            <person name="Martin A.F."/>
        </authorList>
    </citation>
    <scope>NUCLEOTIDE SEQUENCE</scope>
    <source>
        <strain evidence="1">BPL698</strain>
    </source>
</reference>
<comment type="caution">
    <text evidence="1">The sequence shown here is derived from an EMBL/GenBank/DDBJ whole genome shotgun (WGS) entry which is preliminary data.</text>
</comment>
<evidence type="ECO:0000313" key="1">
    <source>
        <dbReference type="EMBL" id="KAI9507587.1"/>
    </source>
</evidence>
<evidence type="ECO:0000313" key="2">
    <source>
        <dbReference type="Proteomes" id="UP001207468"/>
    </source>
</evidence>
<gene>
    <name evidence="1" type="ORF">F5148DRAFT_1203712</name>
</gene>
<dbReference type="Proteomes" id="UP001207468">
    <property type="component" value="Unassembled WGS sequence"/>
</dbReference>
<dbReference type="EMBL" id="JAGFNK010000119">
    <property type="protein sequence ID" value="KAI9507587.1"/>
    <property type="molecule type" value="Genomic_DNA"/>
</dbReference>
<name>A0ACC0U9Q6_9AGAM</name>
<accession>A0ACC0U9Q6</accession>